<dbReference type="GO" id="GO:0071281">
    <property type="term" value="P:cellular response to iron ion"/>
    <property type="evidence" value="ECO:0007669"/>
    <property type="project" value="TreeGrafter"/>
</dbReference>
<evidence type="ECO:0000259" key="2">
    <source>
        <dbReference type="PROSITE" id="PS50983"/>
    </source>
</evidence>
<dbReference type="InterPro" id="IPR050902">
    <property type="entry name" value="ABC_Transporter_SBP"/>
</dbReference>
<evidence type="ECO:0000256" key="1">
    <source>
        <dbReference type="ARBA" id="ARBA00022729"/>
    </source>
</evidence>
<sequence>MFIDAIGQSHQPSQDARIISLVPSITELLFDMGLGDQVVGRTVFCVHPKDQVKQIRSIGGTKQVNMDKVKALNATHLIVNVDENPKELVDELAEFIPHIVVTHPNTPSDNIDLFSLIGNIFNKKGEAARLISDFQAALTHAQLTAQGLEEKKVLYFIWKDPWMTVTGETYISQSLRTAHMITQPQSAEVRYPEIDLESGVLDEVDAILFSSEPFLFKQHHLDEFSEEYNIPADKLHIIDGEMTSWYGSRAIEGMRYLAQFAQKLSG</sequence>
<dbReference type="EMBL" id="BMHV01000054">
    <property type="protein sequence ID" value="GGF76647.1"/>
    <property type="molecule type" value="Genomic_DNA"/>
</dbReference>
<dbReference type="InterPro" id="IPR054828">
    <property type="entry name" value="Vit_B12_bind_prot"/>
</dbReference>
<organism evidence="3 4">
    <name type="scientific">Terasakiella brassicae</name>
    <dbReference type="NCBI Taxonomy" id="1634917"/>
    <lineage>
        <taxon>Bacteria</taxon>
        <taxon>Pseudomonadati</taxon>
        <taxon>Pseudomonadota</taxon>
        <taxon>Alphaproteobacteria</taxon>
        <taxon>Rhodospirillales</taxon>
        <taxon>Terasakiellaceae</taxon>
        <taxon>Terasakiella</taxon>
    </lineage>
</organism>
<feature type="domain" description="Fe/B12 periplasmic-binding" evidence="2">
    <location>
        <begin position="17"/>
        <end position="266"/>
    </location>
</feature>
<dbReference type="Proteomes" id="UP000632498">
    <property type="component" value="Unassembled WGS sequence"/>
</dbReference>
<proteinExistence type="predicted"/>
<reference evidence="3" key="1">
    <citation type="journal article" date="2014" name="Int. J. Syst. Evol. Microbiol.">
        <title>Complete genome sequence of Corynebacterium casei LMG S-19264T (=DSM 44701T), isolated from a smear-ripened cheese.</title>
        <authorList>
            <consortium name="US DOE Joint Genome Institute (JGI-PGF)"/>
            <person name="Walter F."/>
            <person name="Albersmeier A."/>
            <person name="Kalinowski J."/>
            <person name="Ruckert C."/>
        </authorList>
    </citation>
    <scope>NUCLEOTIDE SEQUENCE</scope>
    <source>
        <strain evidence="3">CGMCC 1.15254</strain>
    </source>
</reference>
<name>A0A917C946_9PROT</name>
<dbReference type="AlphaFoldDB" id="A0A917C946"/>
<dbReference type="Pfam" id="PF01497">
    <property type="entry name" value="Peripla_BP_2"/>
    <property type="match status" value="1"/>
</dbReference>
<protein>
    <submittedName>
        <fullName evidence="3">Iron ABC transporter</fullName>
    </submittedName>
</protein>
<gene>
    <name evidence="3" type="ORF">GCM10011332_33300</name>
</gene>
<evidence type="ECO:0000313" key="3">
    <source>
        <dbReference type="EMBL" id="GGF76647.1"/>
    </source>
</evidence>
<evidence type="ECO:0000313" key="4">
    <source>
        <dbReference type="Proteomes" id="UP000632498"/>
    </source>
</evidence>
<dbReference type="SUPFAM" id="SSF53807">
    <property type="entry name" value="Helical backbone' metal receptor"/>
    <property type="match status" value="1"/>
</dbReference>
<dbReference type="PANTHER" id="PTHR30535">
    <property type="entry name" value="VITAMIN B12-BINDING PROTEIN"/>
    <property type="match status" value="1"/>
</dbReference>
<dbReference type="NCBIfam" id="NF038402">
    <property type="entry name" value="TroA_like"/>
    <property type="match status" value="1"/>
</dbReference>
<dbReference type="PROSITE" id="PS50983">
    <property type="entry name" value="FE_B12_PBP"/>
    <property type="match status" value="1"/>
</dbReference>
<reference evidence="3" key="2">
    <citation type="submission" date="2020-09" db="EMBL/GenBank/DDBJ databases">
        <authorList>
            <person name="Sun Q."/>
            <person name="Zhou Y."/>
        </authorList>
    </citation>
    <scope>NUCLEOTIDE SEQUENCE</scope>
    <source>
        <strain evidence="3">CGMCC 1.15254</strain>
    </source>
</reference>
<dbReference type="PANTHER" id="PTHR30535:SF34">
    <property type="entry name" value="MOLYBDATE-BINDING PROTEIN MOLA"/>
    <property type="match status" value="1"/>
</dbReference>
<dbReference type="Gene3D" id="3.40.50.1980">
    <property type="entry name" value="Nitrogenase molybdenum iron protein domain"/>
    <property type="match status" value="2"/>
</dbReference>
<keyword evidence="1" id="KW-0732">Signal</keyword>
<accession>A0A917C946</accession>
<comment type="caution">
    <text evidence="3">The sequence shown here is derived from an EMBL/GenBank/DDBJ whole genome shotgun (WGS) entry which is preliminary data.</text>
</comment>
<keyword evidence="4" id="KW-1185">Reference proteome</keyword>
<dbReference type="RefSeq" id="WP_188667325.1">
    <property type="nucleotide sequence ID" value="NZ_BMHV01000054.1"/>
</dbReference>
<dbReference type="InterPro" id="IPR002491">
    <property type="entry name" value="ABC_transptr_periplasmic_BD"/>
</dbReference>